<protein>
    <submittedName>
        <fullName evidence="1">Uncharacterized protein</fullName>
    </submittedName>
</protein>
<keyword evidence="2" id="KW-1185">Reference proteome</keyword>
<proteinExistence type="predicted"/>
<evidence type="ECO:0000313" key="1">
    <source>
        <dbReference type="EMBL" id="RXM36489.1"/>
    </source>
</evidence>
<dbReference type="AlphaFoldDB" id="A0A444UMS0"/>
<gene>
    <name evidence="1" type="ORF">EOD39_11768</name>
</gene>
<evidence type="ECO:0000313" key="2">
    <source>
        <dbReference type="Proteomes" id="UP000289886"/>
    </source>
</evidence>
<name>A0A444UMS0_ACIRT</name>
<dbReference type="Proteomes" id="UP000289886">
    <property type="component" value="Unassembled WGS sequence"/>
</dbReference>
<comment type="caution">
    <text evidence="1">The sequence shown here is derived from an EMBL/GenBank/DDBJ whole genome shotgun (WGS) entry which is preliminary data.</text>
</comment>
<sequence length="73" mass="8419">MNLIITDQRSKILIKHASALMFIKLHGPPLRQWNPSPYVTTWLRHNHRSADDSRTRVAAPISSDSPDALWQFL</sequence>
<dbReference type="EMBL" id="SCEB01214225">
    <property type="protein sequence ID" value="RXM36489.1"/>
    <property type="molecule type" value="Genomic_DNA"/>
</dbReference>
<accession>A0A444UMS0</accession>
<organism evidence="1 2">
    <name type="scientific">Acipenser ruthenus</name>
    <name type="common">Sterlet sturgeon</name>
    <dbReference type="NCBI Taxonomy" id="7906"/>
    <lineage>
        <taxon>Eukaryota</taxon>
        <taxon>Metazoa</taxon>
        <taxon>Chordata</taxon>
        <taxon>Craniata</taxon>
        <taxon>Vertebrata</taxon>
        <taxon>Euteleostomi</taxon>
        <taxon>Actinopterygii</taxon>
        <taxon>Chondrostei</taxon>
        <taxon>Acipenseriformes</taxon>
        <taxon>Acipenseridae</taxon>
        <taxon>Acipenser</taxon>
    </lineage>
</organism>
<reference evidence="1 2" key="1">
    <citation type="submission" date="2019-01" db="EMBL/GenBank/DDBJ databases">
        <title>Draft Genome and Complete Hox-Cluster Characterization of the Sterlet Sturgeon (Acipenser ruthenus).</title>
        <authorList>
            <person name="Wei Q."/>
        </authorList>
    </citation>
    <scope>NUCLEOTIDE SEQUENCE [LARGE SCALE GENOMIC DNA]</scope>
    <source>
        <strain evidence="1">WHYD16114868_AA</strain>
        <tissue evidence="1">Blood</tissue>
    </source>
</reference>